<reference evidence="2 3" key="1">
    <citation type="submission" date="2015-12" db="EMBL/GenBank/DDBJ databases">
        <title>The genome of Folsomia candida.</title>
        <authorList>
            <person name="Faddeeva A."/>
            <person name="Derks M.F."/>
            <person name="Anvar Y."/>
            <person name="Smit S."/>
            <person name="Van Straalen N."/>
            <person name="Roelofs D."/>
        </authorList>
    </citation>
    <scope>NUCLEOTIDE SEQUENCE [LARGE SCALE GENOMIC DNA]</scope>
    <source>
        <strain evidence="2 3">VU population</strain>
        <tissue evidence="2">Whole body</tissue>
    </source>
</reference>
<feature type="transmembrane region" description="Helical" evidence="1">
    <location>
        <begin position="172"/>
        <end position="191"/>
    </location>
</feature>
<feature type="transmembrane region" description="Helical" evidence="1">
    <location>
        <begin position="272"/>
        <end position="291"/>
    </location>
</feature>
<dbReference type="AlphaFoldDB" id="A0A226DQS4"/>
<sequence length="410" mass="47653">MGRKYKRWIQQVQEIYIKTLQTSHPHILRFETGGKLVYRRNRRDIIRWKCCLVSMIFHATLCGILILLHTFYFITLPSWKLISMYVGGCVLTVESLMEILCLHNFESFPYIYNSLLDLPSWKKRFEKKRMNNILAEENRITVKWMEYRLFALSNLAVCLAIHYFLWVAPLGVTILFGFDPILLILEEVFSVKYSIFEVTPTRVVVLLVRLGLVCLAMDSYLRTLSIAGILAANVFEALVNMILILLQPEVSKPSCFARELRIGEMLMNDVRIWTDMMCAIFVGTSMILWSFANFVALKGFGHFPFLVWLVAPASSAGMLVLCDFLLKSAVLCHETCHKVLDKLSQKEAEVFHGEKSEWRRFRKSVKAQRPIGFGVGILDHRMYHYKQSTIVTYYYTIMDYTITAIMSFDF</sequence>
<keyword evidence="1" id="KW-0812">Transmembrane</keyword>
<evidence type="ECO:0000256" key="1">
    <source>
        <dbReference type="SAM" id="Phobius"/>
    </source>
</evidence>
<keyword evidence="1" id="KW-1133">Transmembrane helix</keyword>
<dbReference type="Proteomes" id="UP000198287">
    <property type="component" value="Unassembled WGS sequence"/>
</dbReference>
<accession>A0A226DQS4</accession>
<proteinExistence type="predicted"/>
<organism evidence="2 3">
    <name type="scientific">Folsomia candida</name>
    <name type="common">Springtail</name>
    <dbReference type="NCBI Taxonomy" id="158441"/>
    <lineage>
        <taxon>Eukaryota</taxon>
        <taxon>Metazoa</taxon>
        <taxon>Ecdysozoa</taxon>
        <taxon>Arthropoda</taxon>
        <taxon>Hexapoda</taxon>
        <taxon>Collembola</taxon>
        <taxon>Entomobryomorpha</taxon>
        <taxon>Isotomoidea</taxon>
        <taxon>Isotomidae</taxon>
        <taxon>Proisotominae</taxon>
        <taxon>Folsomia</taxon>
    </lineage>
</organism>
<evidence type="ECO:0000313" key="2">
    <source>
        <dbReference type="EMBL" id="OXA47875.1"/>
    </source>
</evidence>
<keyword evidence="3" id="KW-1185">Reference proteome</keyword>
<feature type="transmembrane region" description="Helical" evidence="1">
    <location>
        <begin position="50"/>
        <end position="75"/>
    </location>
</feature>
<feature type="transmembrane region" description="Helical" evidence="1">
    <location>
        <begin position="303"/>
        <end position="326"/>
    </location>
</feature>
<feature type="transmembrane region" description="Helical" evidence="1">
    <location>
        <begin position="81"/>
        <end position="102"/>
    </location>
</feature>
<gene>
    <name evidence="2" type="ORF">Fcan01_16834</name>
</gene>
<protein>
    <submittedName>
        <fullName evidence="2">Uncharacterized protein</fullName>
    </submittedName>
</protein>
<comment type="caution">
    <text evidence="2">The sequence shown here is derived from an EMBL/GenBank/DDBJ whole genome shotgun (WGS) entry which is preliminary data.</text>
</comment>
<keyword evidence="1" id="KW-0472">Membrane</keyword>
<evidence type="ECO:0000313" key="3">
    <source>
        <dbReference type="Proteomes" id="UP000198287"/>
    </source>
</evidence>
<feature type="transmembrane region" description="Helical" evidence="1">
    <location>
        <begin position="203"/>
        <end position="220"/>
    </location>
</feature>
<dbReference type="EMBL" id="LNIX01000012">
    <property type="protein sequence ID" value="OXA47875.1"/>
    <property type="molecule type" value="Genomic_DNA"/>
</dbReference>
<feature type="transmembrane region" description="Helical" evidence="1">
    <location>
        <begin position="226"/>
        <end position="246"/>
    </location>
</feature>
<name>A0A226DQS4_FOLCA</name>